<evidence type="ECO:0000313" key="1">
    <source>
        <dbReference type="EMBL" id="KAF2658350.1"/>
    </source>
</evidence>
<sequence>MYSEARRCFIGLLACQFPSPGRELGGLQGWIETFFLLETTLRPLLDKELDLASESYRVTERITALFEVSIRNVASHDEWHSTGRKHFFRRVLNFVIRNERIDFGLPAFPCKSPNTRKVGGSSPDMAEQMALVTLRTFAMDIQKLYPPGGTLWVISDGHVFSDCIGVDDDVVAQYDDDLQNLYHTMFPSPEDRKLIRFRGLTDMFFDNPVMSSFSQNWISEVSLPHPILTTRSSSAETARKLMMAACEIDRPNLRKLITSQDPSVLPLYRGQSRFMLDDLAVPSFLTKSTKQKKKIASEVAAEMIVRNQAYSNLLEMLIPDYVRLSIHAHTNAGPKFGIRLFPKDKVKAIDSIENRHELHSAYEFQLPTPWHNSMIKIEGDSIFYLGKAEIVRSATKSGDYDGDWVEGPDGGHFALKHTSHTVVEIMSGIDMMQTAAGEKKLSVTTEVMEVEPETDEEAPLTKTTRIQLTQFLPRWWYQWWYSPIITFQFRFFGRVFHLRTGLGV</sequence>
<dbReference type="OrthoDB" id="429813at2759"/>
<accession>A0A6A6TER1</accession>
<name>A0A6A6TER1_9PLEO</name>
<dbReference type="PANTHER" id="PTHR37285">
    <property type="entry name" value="SPORE WALL MATURATION PROTEIN DIT1"/>
    <property type="match status" value="1"/>
</dbReference>
<evidence type="ECO:0000313" key="2">
    <source>
        <dbReference type="Proteomes" id="UP000799324"/>
    </source>
</evidence>
<dbReference type="AlphaFoldDB" id="A0A6A6TER1"/>
<dbReference type="InterPro" id="IPR007817">
    <property type="entry name" value="Isocyanide_synthase_DIT1"/>
</dbReference>
<dbReference type="Proteomes" id="UP000799324">
    <property type="component" value="Unassembled WGS sequence"/>
</dbReference>
<proteinExistence type="predicted"/>
<reference evidence="1" key="1">
    <citation type="journal article" date="2020" name="Stud. Mycol.">
        <title>101 Dothideomycetes genomes: a test case for predicting lifestyles and emergence of pathogens.</title>
        <authorList>
            <person name="Haridas S."/>
            <person name="Albert R."/>
            <person name="Binder M."/>
            <person name="Bloem J."/>
            <person name="Labutti K."/>
            <person name="Salamov A."/>
            <person name="Andreopoulos B."/>
            <person name="Baker S."/>
            <person name="Barry K."/>
            <person name="Bills G."/>
            <person name="Bluhm B."/>
            <person name="Cannon C."/>
            <person name="Castanera R."/>
            <person name="Culley D."/>
            <person name="Daum C."/>
            <person name="Ezra D."/>
            <person name="Gonzalez J."/>
            <person name="Henrissat B."/>
            <person name="Kuo A."/>
            <person name="Liang C."/>
            <person name="Lipzen A."/>
            <person name="Lutzoni F."/>
            <person name="Magnuson J."/>
            <person name="Mondo S."/>
            <person name="Nolan M."/>
            <person name="Ohm R."/>
            <person name="Pangilinan J."/>
            <person name="Park H.-J."/>
            <person name="Ramirez L."/>
            <person name="Alfaro M."/>
            <person name="Sun H."/>
            <person name="Tritt A."/>
            <person name="Yoshinaga Y."/>
            <person name="Zwiers L.-H."/>
            <person name="Turgeon B."/>
            <person name="Goodwin S."/>
            <person name="Spatafora J."/>
            <person name="Crous P."/>
            <person name="Grigoriev I."/>
        </authorList>
    </citation>
    <scope>NUCLEOTIDE SEQUENCE</scope>
    <source>
        <strain evidence="1">CBS 122681</strain>
    </source>
</reference>
<keyword evidence="2" id="KW-1185">Reference proteome</keyword>
<evidence type="ECO:0008006" key="3">
    <source>
        <dbReference type="Google" id="ProtNLM"/>
    </source>
</evidence>
<protein>
    <recommendedName>
        <fullName evidence="3">Pyoverdine/dityrosine biosynthesis protein</fullName>
    </recommendedName>
</protein>
<dbReference type="EMBL" id="MU004315">
    <property type="protein sequence ID" value="KAF2658350.1"/>
    <property type="molecule type" value="Genomic_DNA"/>
</dbReference>
<gene>
    <name evidence="1" type="ORF">K491DRAFT_776343</name>
</gene>
<organism evidence="1 2">
    <name type="scientific">Lophiostoma macrostomum CBS 122681</name>
    <dbReference type="NCBI Taxonomy" id="1314788"/>
    <lineage>
        <taxon>Eukaryota</taxon>
        <taxon>Fungi</taxon>
        <taxon>Dikarya</taxon>
        <taxon>Ascomycota</taxon>
        <taxon>Pezizomycotina</taxon>
        <taxon>Dothideomycetes</taxon>
        <taxon>Pleosporomycetidae</taxon>
        <taxon>Pleosporales</taxon>
        <taxon>Lophiostomataceae</taxon>
        <taxon>Lophiostoma</taxon>
    </lineage>
</organism>
<dbReference type="PANTHER" id="PTHR37285:SF5">
    <property type="entry name" value="SPORE WALL MATURATION PROTEIN DIT1"/>
    <property type="match status" value="1"/>
</dbReference>
<dbReference type="Pfam" id="PF05141">
    <property type="entry name" value="DIT1_PvcA"/>
    <property type="match status" value="1"/>
</dbReference>